<gene>
    <name evidence="1" type="ORF">DFH07DRAFT_896240</name>
</gene>
<feature type="non-terminal residue" evidence="1">
    <location>
        <position position="58"/>
    </location>
</feature>
<comment type="caution">
    <text evidence="1">The sequence shown here is derived from an EMBL/GenBank/DDBJ whole genome shotgun (WGS) entry which is preliminary data.</text>
</comment>
<evidence type="ECO:0000313" key="2">
    <source>
        <dbReference type="Proteomes" id="UP001215280"/>
    </source>
</evidence>
<sequence>MHRNTLRNYLKMYGVYERYSNISDRDLDILTRQFKRLKPNSGLRYLIGFLRTHGVKIQ</sequence>
<reference evidence="1" key="1">
    <citation type="submission" date="2023-03" db="EMBL/GenBank/DDBJ databases">
        <title>Massive genome expansion in bonnet fungi (Mycena s.s.) driven by repeated elements and novel gene families across ecological guilds.</title>
        <authorList>
            <consortium name="Lawrence Berkeley National Laboratory"/>
            <person name="Harder C.B."/>
            <person name="Miyauchi S."/>
            <person name="Viragh M."/>
            <person name="Kuo A."/>
            <person name="Thoen E."/>
            <person name="Andreopoulos B."/>
            <person name="Lu D."/>
            <person name="Skrede I."/>
            <person name="Drula E."/>
            <person name="Henrissat B."/>
            <person name="Morin E."/>
            <person name="Kohler A."/>
            <person name="Barry K."/>
            <person name="LaButti K."/>
            <person name="Morin E."/>
            <person name="Salamov A."/>
            <person name="Lipzen A."/>
            <person name="Mereny Z."/>
            <person name="Hegedus B."/>
            <person name="Baldrian P."/>
            <person name="Stursova M."/>
            <person name="Weitz H."/>
            <person name="Taylor A."/>
            <person name="Grigoriev I.V."/>
            <person name="Nagy L.G."/>
            <person name="Martin F."/>
            <person name="Kauserud H."/>
        </authorList>
    </citation>
    <scope>NUCLEOTIDE SEQUENCE</scope>
    <source>
        <strain evidence="1">CBHHK188m</strain>
    </source>
</reference>
<accession>A0AAD7MPT6</accession>
<protein>
    <submittedName>
        <fullName evidence="1">Uncharacterized protein</fullName>
    </submittedName>
</protein>
<proteinExistence type="predicted"/>
<dbReference type="AlphaFoldDB" id="A0AAD7MPT6"/>
<organism evidence="1 2">
    <name type="scientific">Mycena maculata</name>
    <dbReference type="NCBI Taxonomy" id="230809"/>
    <lineage>
        <taxon>Eukaryota</taxon>
        <taxon>Fungi</taxon>
        <taxon>Dikarya</taxon>
        <taxon>Basidiomycota</taxon>
        <taxon>Agaricomycotina</taxon>
        <taxon>Agaricomycetes</taxon>
        <taxon>Agaricomycetidae</taxon>
        <taxon>Agaricales</taxon>
        <taxon>Marasmiineae</taxon>
        <taxon>Mycenaceae</taxon>
        <taxon>Mycena</taxon>
    </lineage>
</organism>
<keyword evidence="2" id="KW-1185">Reference proteome</keyword>
<dbReference type="Proteomes" id="UP001215280">
    <property type="component" value="Unassembled WGS sequence"/>
</dbReference>
<dbReference type="EMBL" id="JARJLG010000212">
    <property type="protein sequence ID" value="KAJ7727444.1"/>
    <property type="molecule type" value="Genomic_DNA"/>
</dbReference>
<name>A0AAD7MPT6_9AGAR</name>
<evidence type="ECO:0000313" key="1">
    <source>
        <dbReference type="EMBL" id="KAJ7727444.1"/>
    </source>
</evidence>